<accession>A0A9X1T5N4</accession>
<evidence type="ECO:0000256" key="4">
    <source>
        <dbReference type="ARBA" id="ARBA00022840"/>
    </source>
</evidence>
<dbReference type="PROSITE" id="PS50893">
    <property type="entry name" value="ABC_TRANSPORTER_2"/>
    <property type="match status" value="1"/>
</dbReference>
<organism evidence="6 7">
    <name type="scientific">Jiella avicenniae</name>
    <dbReference type="NCBI Taxonomy" id="2907202"/>
    <lineage>
        <taxon>Bacteria</taxon>
        <taxon>Pseudomonadati</taxon>
        <taxon>Pseudomonadota</taxon>
        <taxon>Alphaproteobacteria</taxon>
        <taxon>Hyphomicrobiales</taxon>
        <taxon>Aurantimonadaceae</taxon>
        <taxon>Jiella</taxon>
    </lineage>
</organism>
<dbReference type="CDD" id="cd03293">
    <property type="entry name" value="ABC_NrtD_SsuB_transporters"/>
    <property type="match status" value="1"/>
</dbReference>
<dbReference type="PROSITE" id="PS00211">
    <property type="entry name" value="ABC_TRANSPORTER_1"/>
    <property type="match status" value="1"/>
</dbReference>
<dbReference type="RefSeq" id="WP_233720406.1">
    <property type="nucleotide sequence ID" value="NZ_JAJUWU010000016.1"/>
</dbReference>
<dbReference type="InterPro" id="IPR027417">
    <property type="entry name" value="P-loop_NTPase"/>
</dbReference>
<feature type="domain" description="ABC transporter" evidence="5">
    <location>
        <begin position="4"/>
        <end position="239"/>
    </location>
</feature>
<proteinExistence type="inferred from homology"/>
<keyword evidence="7" id="KW-1185">Reference proteome</keyword>
<name>A0A9X1T5N4_9HYPH</name>
<dbReference type="Pfam" id="PF00005">
    <property type="entry name" value="ABC_tran"/>
    <property type="match status" value="1"/>
</dbReference>
<dbReference type="InterPro" id="IPR003593">
    <property type="entry name" value="AAA+_ATPase"/>
</dbReference>
<evidence type="ECO:0000256" key="2">
    <source>
        <dbReference type="ARBA" id="ARBA00022448"/>
    </source>
</evidence>
<protein>
    <submittedName>
        <fullName evidence="6">ABC transporter ATP-binding protein</fullName>
    </submittedName>
</protein>
<reference evidence="6" key="1">
    <citation type="submission" date="2022-01" db="EMBL/GenBank/DDBJ databases">
        <title>Jiella avicenniae sp. nov., a novel endophytic bacterium isolated from bark of Avicennia marina.</title>
        <authorList>
            <person name="Tuo L."/>
        </authorList>
    </citation>
    <scope>NUCLEOTIDE SEQUENCE</scope>
    <source>
        <strain evidence="6">CBK1P-4</strain>
    </source>
</reference>
<evidence type="ECO:0000313" key="6">
    <source>
        <dbReference type="EMBL" id="MCE7029412.1"/>
    </source>
</evidence>
<dbReference type="AlphaFoldDB" id="A0A9X1T5N4"/>
<comment type="similarity">
    <text evidence="1">Belongs to the ABC transporter superfamily.</text>
</comment>
<dbReference type="SUPFAM" id="SSF52540">
    <property type="entry name" value="P-loop containing nucleoside triphosphate hydrolases"/>
    <property type="match status" value="1"/>
</dbReference>
<dbReference type="InterPro" id="IPR050166">
    <property type="entry name" value="ABC_transporter_ATP-bind"/>
</dbReference>
<sequence>MAELHVQNVSKAYRSRRMFGSNSTVIFDDLNVTLKDASFVSVIGPSGCGKSTLLNMAAGLEPITGGDILVGESRVRGPGLDRGIVFQQYALFPWLNVIDNVAFGLKSLGKSKEERYGIARRYLRMTGLAEHETYFPAHLSGGMRQRVGICRALAIDPEVLLLDEPFGALDAFTRETMQNALEEICAKARKTVMFITHDIREAVFLSDRVIVLGRAPGGVVMDLPIDLDRPRNRHDREFAEYEAILEKEIRNQMPL</sequence>
<keyword evidence="2" id="KW-0813">Transport</keyword>
<dbReference type="InterPro" id="IPR017871">
    <property type="entry name" value="ABC_transporter-like_CS"/>
</dbReference>
<comment type="caution">
    <text evidence="6">The sequence shown here is derived from an EMBL/GenBank/DDBJ whole genome shotgun (WGS) entry which is preliminary data.</text>
</comment>
<dbReference type="GO" id="GO:0005524">
    <property type="term" value="F:ATP binding"/>
    <property type="evidence" value="ECO:0007669"/>
    <property type="project" value="UniProtKB-KW"/>
</dbReference>
<dbReference type="PANTHER" id="PTHR42788">
    <property type="entry name" value="TAURINE IMPORT ATP-BINDING PROTEIN-RELATED"/>
    <property type="match status" value="1"/>
</dbReference>
<dbReference type="EMBL" id="JAJUWU010000016">
    <property type="protein sequence ID" value="MCE7029412.1"/>
    <property type="molecule type" value="Genomic_DNA"/>
</dbReference>
<evidence type="ECO:0000256" key="3">
    <source>
        <dbReference type="ARBA" id="ARBA00022741"/>
    </source>
</evidence>
<gene>
    <name evidence="6" type="ORF">LZD57_15580</name>
</gene>
<dbReference type="SMART" id="SM00382">
    <property type="entry name" value="AAA"/>
    <property type="match status" value="1"/>
</dbReference>
<dbReference type="PANTHER" id="PTHR42788:SF13">
    <property type="entry name" value="ALIPHATIC SULFONATES IMPORT ATP-BINDING PROTEIN SSUB"/>
    <property type="match status" value="1"/>
</dbReference>
<dbReference type="Proteomes" id="UP001139035">
    <property type="component" value="Unassembled WGS sequence"/>
</dbReference>
<keyword evidence="3" id="KW-0547">Nucleotide-binding</keyword>
<keyword evidence="4 6" id="KW-0067">ATP-binding</keyword>
<evidence type="ECO:0000259" key="5">
    <source>
        <dbReference type="PROSITE" id="PS50893"/>
    </source>
</evidence>
<dbReference type="InterPro" id="IPR003439">
    <property type="entry name" value="ABC_transporter-like_ATP-bd"/>
</dbReference>
<dbReference type="Gene3D" id="3.40.50.300">
    <property type="entry name" value="P-loop containing nucleotide triphosphate hydrolases"/>
    <property type="match status" value="1"/>
</dbReference>
<dbReference type="GO" id="GO:0016887">
    <property type="term" value="F:ATP hydrolysis activity"/>
    <property type="evidence" value="ECO:0007669"/>
    <property type="project" value="InterPro"/>
</dbReference>
<evidence type="ECO:0000313" key="7">
    <source>
        <dbReference type="Proteomes" id="UP001139035"/>
    </source>
</evidence>
<evidence type="ECO:0000256" key="1">
    <source>
        <dbReference type="ARBA" id="ARBA00005417"/>
    </source>
</evidence>